<dbReference type="EMBL" id="JAGMUV010000004">
    <property type="protein sequence ID" value="KAH7160835.1"/>
    <property type="molecule type" value="Genomic_DNA"/>
</dbReference>
<keyword evidence="3 7" id="KW-1133">Transmembrane helix</keyword>
<dbReference type="GO" id="GO:0005783">
    <property type="term" value="C:endoplasmic reticulum"/>
    <property type="evidence" value="ECO:0007669"/>
    <property type="project" value="TreeGrafter"/>
</dbReference>
<evidence type="ECO:0000256" key="7">
    <source>
        <dbReference type="SAM" id="Phobius"/>
    </source>
</evidence>
<dbReference type="PANTHER" id="PTHR46426:SF1">
    <property type="entry name" value="PROTEIN DISULFIDE-ISOMERASE TMX3"/>
    <property type="match status" value="1"/>
</dbReference>
<organism evidence="10 11">
    <name type="scientific">Dactylonectria macrodidyma</name>
    <dbReference type="NCBI Taxonomy" id="307937"/>
    <lineage>
        <taxon>Eukaryota</taxon>
        <taxon>Fungi</taxon>
        <taxon>Dikarya</taxon>
        <taxon>Ascomycota</taxon>
        <taxon>Pezizomycotina</taxon>
        <taxon>Sordariomycetes</taxon>
        <taxon>Hypocreomycetidae</taxon>
        <taxon>Hypocreales</taxon>
        <taxon>Nectriaceae</taxon>
        <taxon>Dactylonectria</taxon>
    </lineage>
</organism>
<dbReference type="PANTHER" id="PTHR46426">
    <property type="entry name" value="PROTEIN DISULFIDE-ISOMERASE TMX3"/>
    <property type="match status" value="1"/>
</dbReference>
<feature type="signal peptide" evidence="8">
    <location>
        <begin position="1"/>
        <end position="18"/>
    </location>
</feature>
<evidence type="ECO:0000256" key="1">
    <source>
        <dbReference type="ARBA" id="ARBA00004167"/>
    </source>
</evidence>
<reference evidence="10" key="1">
    <citation type="journal article" date="2021" name="Nat. Commun.">
        <title>Genetic determinants of endophytism in the Arabidopsis root mycobiome.</title>
        <authorList>
            <person name="Mesny F."/>
            <person name="Miyauchi S."/>
            <person name="Thiergart T."/>
            <person name="Pickel B."/>
            <person name="Atanasova L."/>
            <person name="Karlsson M."/>
            <person name="Huettel B."/>
            <person name="Barry K.W."/>
            <person name="Haridas S."/>
            <person name="Chen C."/>
            <person name="Bauer D."/>
            <person name="Andreopoulos W."/>
            <person name="Pangilinan J."/>
            <person name="LaButti K."/>
            <person name="Riley R."/>
            <person name="Lipzen A."/>
            <person name="Clum A."/>
            <person name="Drula E."/>
            <person name="Henrissat B."/>
            <person name="Kohler A."/>
            <person name="Grigoriev I.V."/>
            <person name="Martin F.M."/>
            <person name="Hacquard S."/>
        </authorList>
    </citation>
    <scope>NUCLEOTIDE SEQUENCE</scope>
    <source>
        <strain evidence="10">MPI-CAGE-AT-0147</strain>
    </source>
</reference>
<evidence type="ECO:0000256" key="2">
    <source>
        <dbReference type="ARBA" id="ARBA00022692"/>
    </source>
</evidence>
<dbReference type="PROSITE" id="PS51352">
    <property type="entry name" value="THIOREDOXIN_2"/>
    <property type="match status" value="2"/>
</dbReference>
<keyword evidence="11" id="KW-1185">Reference proteome</keyword>
<evidence type="ECO:0000256" key="8">
    <source>
        <dbReference type="SAM" id="SignalP"/>
    </source>
</evidence>
<dbReference type="InterPro" id="IPR036249">
    <property type="entry name" value="Thioredoxin-like_sf"/>
</dbReference>
<evidence type="ECO:0000313" key="11">
    <source>
        <dbReference type="Proteomes" id="UP000738349"/>
    </source>
</evidence>
<comment type="caution">
    <text evidence="10">The sequence shown here is derived from an EMBL/GenBank/DDBJ whole genome shotgun (WGS) entry which is preliminary data.</text>
</comment>
<dbReference type="Pfam" id="PF00085">
    <property type="entry name" value="Thioredoxin"/>
    <property type="match status" value="2"/>
</dbReference>
<evidence type="ECO:0000256" key="3">
    <source>
        <dbReference type="ARBA" id="ARBA00022989"/>
    </source>
</evidence>
<dbReference type="OrthoDB" id="72053at2759"/>
<evidence type="ECO:0000313" key="10">
    <source>
        <dbReference type="EMBL" id="KAH7160835.1"/>
    </source>
</evidence>
<name>A0A9P9FGU9_9HYPO</name>
<evidence type="ECO:0000256" key="4">
    <source>
        <dbReference type="ARBA" id="ARBA00023136"/>
    </source>
</evidence>
<feature type="domain" description="Thioredoxin" evidence="9">
    <location>
        <begin position="317"/>
        <end position="438"/>
    </location>
</feature>
<feature type="coiled-coil region" evidence="5">
    <location>
        <begin position="180"/>
        <end position="219"/>
    </location>
</feature>
<dbReference type="InterPro" id="IPR052250">
    <property type="entry name" value="PDI_TMX3"/>
</dbReference>
<evidence type="ECO:0000256" key="5">
    <source>
        <dbReference type="SAM" id="Coils"/>
    </source>
</evidence>
<accession>A0A9P9FGU9</accession>
<dbReference type="CDD" id="cd02961">
    <property type="entry name" value="PDI_a_family"/>
    <property type="match status" value="2"/>
</dbReference>
<proteinExistence type="predicted"/>
<dbReference type="GO" id="GO:0016020">
    <property type="term" value="C:membrane"/>
    <property type="evidence" value="ECO:0007669"/>
    <property type="project" value="UniProtKB-SubCell"/>
</dbReference>
<dbReference type="InterPro" id="IPR013766">
    <property type="entry name" value="Thioredoxin_domain"/>
</dbReference>
<gene>
    <name evidence="10" type="ORF">EDB81DRAFT_783260</name>
</gene>
<feature type="domain" description="Thioredoxin" evidence="9">
    <location>
        <begin position="18"/>
        <end position="162"/>
    </location>
</feature>
<evidence type="ECO:0000259" key="9">
    <source>
        <dbReference type="PROSITE" id="PS51352"/>
    </source>
</evidence>
<evidence type="ECO:0000256" key="6">
    <source>
        <dbReference type="SAM" id="MobiDB-lite"/>
    </source>
</evidence>
<protein>
    <recommendedName>
        <fullName evidence="9">Thioredoxin domain-containing protein</fullName>
    </recommendedName>
</protein>
<keyword evidence="2 7" id="KW-0812">Transmembrane</keyword>
<feature type="region of interest" description="Disordered" evidence="6">
    <location>
        <begin position="250"/>
        <end position="306"/>
    </location>
</feature>
<feature type="compositionally biased region" description="Basic and acidic residues" evidence="6">
    <location>
        <begin position="277"/>
        <end position="291"/>
    </location>
</feature>
<feature type="chain" id="PRO_5040503222" description="Thioredoxin domain-containing protein" evidence="8">
    <location>
        <begin position="19"/>
        <end position="790"/>
    </location>
</feature>
<dbReference type="AlphaFoldDB" id="A0A9P9FGU9"/>
<comment type="subcellular location">
    <subcellularLocation>
        <location evidence="1">Membrane</location>
        <topology evidence="1">Single-pass membrane protein</topology>
    </subcellularLocation>
</comment>
<keyword evidence="5" id="KW-0175">Coiled coil</keyword>
<dbReference type="Proteomes" id="UP000738349">
    <property type="component" value="Unassembled WGS sequence"/>
</dbReference>
<keyword evidence="4 7" id="KW-0472">Membrane</keyword>
<dbReference type="SUPFAM" id="SSF52833">
    <property type="entry name" value="Thioredoxin-like"/>
    <property type="match status" value="3"/>
</dbReference>
<dbReference type="Gene3D" id="3.40.30.10">
    <property type="entry name" value="Glutaredoxin"/>
    <property type="match status" value="3"/>
</dbReference>
<keyword evidence="8" id="KW-0732">Signal</keyword>
<sequence>MRLSLLGLLTGAVVLSSAQLIPEEEDFKKEVTYYNDIKVPALLELTPANWETEITKTKYLFVKHFSPYCPHCIDFAPTFQSIYEFYYTSKPNAVDAADTTFLKYYDFRFATINCVAYYDLCMDHAVQSYPTSIIYENGVVFEKMRGVKNATFVSAAVEKALEKAMPGSRPATLDIPDIHDENAAEKKKAAKAAYRKMEAERKEKEAKAAAEKAAAEKTATENVVAENVAAEKPASESIASEIKVPGQSLDDITEKPVLSDISGTTEDPAKLDLTGKSSKDETTDGSKKETSSDGVTGNAAEKTFGEDWKVPSTGELLKKTKPKEPATIYNKEGVSVPLTPESFEKLVTSTQDPWFIKFYAPWCSHCRAMAPAWEQMAKSVAGKLNVGEVNCDVESRFCKDIGARAFPTIRFYKAGESSEYKGLRGLGDFVQFAEKALEVAGGILDVDAAALREMEKEEEVIFVYFYDHATSTEDFKALEQLPLNLIGRAKIVKTNDPDLNTRFKITTWPRFLVSREGRPTYYTPITPDEMRDVDALINWMKSVWLPLVPEMTATNARQIMEHKIVALAVLNRDDADRLKNSITELKTAASDWMDRQVQEFQLERTKLRDSKQMRIEEAEERGDQRGLRNAKAIKIDMDSATRQEVAFAWVDGVFWARWLRKTYGIDVKDGERVIINEEDRKRFWDSTSTGNHIMVSRTSIMETLDKIVYGPNPIPTKYTISSFEKFFFDIKMSFVDRPLISCGFVVAIIYGVYTWLRGRGRRSRGYLFPRDDSLGLKDGLLGQSNNAKAD</sequence>
<feature type="transmembrane region" description="Helical" evidence="7">
    <location>
        <begin position="738"/>
        <end position="756"/>
    </location>
</feature>